<evidence type="ECO:0000259" key="3">
    <source>
        <dbReference type="Pfam" id="PF12971"/>
    </source>
</evidence>
<feature type="domain" description="Alpha-N-acetylglucosaminidase C-terminal" evidence="4">
    <location>
        <begin position="448"/>
        <end position="713"/>
    </location>
</feature>
<keyword evidence="1" id="KW-0378">Hydrolase</keyword>
<dbReference type="GO" id="GO:0005975">
    <property type="term" value="P:carbohydrate metabolic process"/>
    <property type="evidence" value="ECO:0007669"/>
    <property type="project" value="UniProtKB-ARBA"/>
</dbReference>
<dbReference type="RefSeq" id="WP_272696380.1">
    <property type="nucleotide sequence ID" value="NZ_CAOJXY010000038.1"/>
</dbReference>
<evidence type="ECO:0000256" key="1">
    <source>
        <dbReference type="ARBA" id="ARBA00022801"/>
    </source>
</evidence>
<name>A0AAW6I179_9BACT</name>
<feature type="domain" description="Alpha-N-acetylglucosaminidase tim-barrel" evidence="2">
    <location>
        <begin position="113"/>
        <end position="439"/>
    </location>
</feature>
<dbReference type="Gene3D" id="1.20.120.670">
    <property type="entry name" value="N-acetyl-b-d-glucoasminidase"/>
    <property type="match status" value="1"/>
</dbReference>
<dbReference type="PANTHER" id="PTHR12872:SF1">
    <property type="entry name" value="ALPHA-N-ACETYLGLUCOSAMINIDASE"/>
    <property type="match status" value="1"/>
</dbReference>
<dbReference type="InterPro" id="IPR024240">
    <property type="entry name" value="NAGLU_N"/>
</dbReference>
<accession>A0AAW6I179</accession>
<dbReference type="EMBL" id="JAQPYX010000071">
    <property type="protein sequence ID" value="MDC7149359.1"/>
    <property type="molecule type" value="Genomic_DNA"/>
</dbReference>
<evidence type="ECO:0000313" key="5">
    <source>
        <dbReference type="EMBL" id="MDC7149359.1"/>
    </source>
</evidence>
<dbReference type="Gene3D" id="3.20.20.80">
    <property type="entry name" value="Glycosidases"/>
    <property type="match status" value="1"/>
</dbReference>
<evidence type="ECO:0000313" key="6">
    <source>
        <dbReference type="Proteomes" id="UP001213646"/>
    </source>
</evidence>
<sequence>MKIIHILGMLLIALAVNAASPIEGLLERIDKGASRKFVIEQVKSPVDFFELDQKGDKVVIRGNNYVSIATGLNWYLKYHAGIHLSWNGMQAELPEVLPAVKLKERHETDMKYRYDFNYCTFSYTMAFWDWARWEKEIDWMALHGINLPLAMVGTDGVWFNVLSKLGYTKEEINEFIAGPGFQAWWLMNNLEGWGGPNPDSWYKQQIALQQQIVKRMREYGIEPVFPGYSGMVPHNAKEKLGLNVSDPGLWNGYRRPAFLLPTDPRFEEIASLYYKEMNKLYGKANYYSMDPFHEGGSVAGVDLDAAGKAIMQAMKKNNPKAVWVAQAWQANPRPQMIGNLEAGDLIALDLFAESRPQWGDPASTWYRKNGFGQHDWIYCMLLNYGGNIGLHGKMKHVIDEFYKAKESPFGTTLKGVGMTMEGSENNPVMFELLTELPWRPQRFDKDQWLKAYTVARYGKSNPVVQDAWILLSNSIYNCPDANTQQGTHESVFCARPTEHPYQVSSWSEMKDYYDPNDVIRAAAMMVSVSDQFKGNNNFEYDLVDIVRQAIAEKGRLTEKVVEAAFAAGDKKLYKDASDRFLRLILLQDELLATRPEFKVGTWIARARSLGNTSEEKDLYEWNARVQITTWGNRLAADEGGLRDYAHREWNGILKDFYYMRWKTWFDYQTRLLDGKKTAAIDFYAIEEPWTKQTNPYSNEPEGDCIPTVQRIFAEIFGK</sequence>
<dbReference type="InterPro" id="IPR024732">
    <property type="entry name" value="NAGLU_C"/>
</dbReference>
<dbReference type="Pfam" id="PF05089">
    <property type="entry name" value="NAGLU"/>
    <property type="match status" value="1"/>
</dbReference>
<dbReference type="PANTHER" id="PTHR12872">
    <property type="entry name" value="ALPHA-N-ACETYLGLUCOSAMINIDASE"/>
    <property type="match status" value="1"/>
</dbReference>
<proteinExistence type="predicted"/>
<gene>
    <name evidence="5" type="ORF">PQG89_07945</name>
</gene>
<dbReference type="AlphaFoldDB" id="A0AAW6I179"/>
<dbReference type="Pfam" id="PF12972">
    <property type="entry name" value="NAGLU_C"/>
    <property type="match status" value="1"/>
</dbReference>
<organism evidence="5 6">
    <name type="scientific">Parabacteroides johnsonii</name>
    <dbReference type="NCBI Taxonomy" id="387661"/>
    <lineage>
        <taxon>Bacteria</taxon>
        <taxon>Pseudomonadati</taxon>
        <taxon>Bacteroidota</taxon>
        <taxon>Bacteroidia</taxon>
        <taxon>Bacteroidales</taxon>
        <taxon>Tannerellaceae</taxon>
        <taxon>Parabacteroides</taxon>
    </lineage>
</organism>
<dbReference type="GO" id="GO:0016787">
    <property type="term" value="F:hydrolase activity"/>
    <property type="evidence" value="ECO:0007669"/>
    <property type="project" value="UniProtKB-KW"/>
</dbReference>
<feature type="domain" description="Alpha-N-acetylglucosaminidase N-terminal" evidence="3">
    <location>
        <begin position="21"/>
        <end position="99"/>
    </location>
</feature>
<dbReference type="Pfam" id="PF12971">
    <property type="entry name" value="NAGLU_N"/>
    <property type="match status" value="1"/>
</dbReference>
<dbReference type="InterPro" id="IPR024733">
    <property type="entry name" value="NAGLU_tim-barrel"/>
</dbReference>
<dbReference type="Gene3D" id="3.30.379.10">
    <property type="entry name" value="Chitobiase/beta-hexosaminidase domain 2-like"/>
    <property type="match status" value="1"/>
</dbReference>
<evidence type="ECO:0000259" key="4">
    <source>
        <dbReference type="Pfam" id="PF12972"/>
    </source>
</evidence>
<dbReference type="InterPro" id="IPR029018">
    <property type="entry name" value="Hex-like_dom2"/>
</dbReference>
<protein>
    <submittedName>
        <fullName evidence="5">Alpha-N-acetylglucosaminidase</fullName>
    </submittedName>
</protein>
<dbReference type="InterPro" id="IPR007781">
    <property type="entry name" value="NAGLU"/>
</dbReference>
<dbReference type="Proteomes" id="UP001213646">
    <property type="component" value="Unassembled WGS sequence"/>
</dbReference>
<evidence type="ECO:0000259" key="2">
    <source>
        <dbReference type="Pfam" id="PF05089"/>
    </source>
</evidence>
<comment type="caution">
    <text evidence="5">The sequence shown here is derived from an EMBL/GenBank/DDBJ whole genome shotgun (WGS) entry which is preliminary data.</text>
</comment>
<reference evidence="5" key="1">
    <citation type="submission" date="2023-01" db="EMBL/GenBank/DDBJ databases">
        <title>Exploring GABA producing Bacteroides strains toward improving mental health.</title>
        <authorList>
            <person name="Yousuf B."/>
            <person name="Bouhlel N.E."/>
            <person name="Mottawea W."/>
            <person name="Hammami R."/>
        </authorList>
    </citation>
    <scope>NUCLEOTIDE SEQUENCE</scope>
    <source>
        <strain evidence="5">UO.H1047</strain>
    </source>
</reference>